<sequence length="105" mass="11328">MLRVDIDALGKAVQSLRGSEQVLDDAMGKMAEGGHGSIGTKELDDAADSFQRRWHYGIQRIGEMARATADGIDRCRDTYQQTDDALAQILAQVGETVATEGETTA</sequence>
<evidence type="ECO:0008006" key="3">
    <source>
        <dbReference type="Google" id="ProtNLM"/>
    </source>
</evidence>
<reference evidence="1 2" key="1">
    <citation type="submission" date="2018-02" db="EMBL/GenBank/DDBJ databases">
        <title>8 Nocardia nova and 1 Nocardia cyriacigeorgica strain used for evolution to TMP-SMX.</title>
        <authorList>
            <person name="Mehta H."/>
            <person name="Weng J."/>
            <person name="Shamoo Y."/>
        </authorList>
    </citation>
    <scope>NUCLEOTIDE SEQUENCE [LARGE SCALE GENOMIC DNA]</scope>
    <source>
        <strain evidence="1 2">MDA3139</strain>
    </source>
</reference>
<organism evidence="1 2">
    <name type="scientific">Nocardia nova</name>
    <dbReference type="NCBI Taxonomy" id="37330"/>
    <lineage>
        <taxon>Bacteria</taxon>
        <taxon>Bacillati</taxon>
        <taxon>Actinomycetota</taxon>
        <taxon>Actinomycetes</taxon>
        <taxon>Mycobacteriales</taxon>
        <taxon>Nocardiaceae</taxon>
        <taxon>Nocardia</taxon>
    </lineage>
</organism>
<gene>
    <name evidence="1" type="ORF">C5E45_00515</name>
</gene>
<proteinExistence type="predicted"/>
<accession>A0A2S6AWW0</accession>
<dbReference type="SUPFAM" id="SSF140453">
    <property type="entry name" value="EsxAB dimer-like"/>
    <property type="match status" value="1"/>
</dbReference>
<dbReference type="InterPro" id="IPR036689">
    <property type="entry name" value="ESAT-6-like_sf"/>
</dbReference>
<dbReference type="EMBL" id="PSZC01000001">
    <property type="protein sequence ID" value="PPJ39683.1"/>
    <property type="molecule type" value="Genomic_DNA"/>
</dbReference>
<comment type="caution">
    <text evidence="1">The sequence shown here is derived from an EMBL/GenBank/DDBJ whole genome shotgun (WGS) entry which is preliminary data.</text>
</comment>
<dbReference type="Proteomes" id="UP000239874">
    <property type="component" value="Unassembled WGS sequence"/>
</dbReference>
<evidence type="ECO:0000313" key="2">
    <source>
        <dbReference type="Proteomes" id="UP000239874"/>
    </source>
</evidence>
<dbReference type="AlphaFoldDB" id="A0A2S6AWW0"/>
<protein>
    <recommendedName>
        <fullName evidence="3">ESX-1 secretion-associated protein</fullName>
    </recommendedName>
</protein>
<evidence type="ECO:0000313" key="1">
    <source>
        <dbReference type="EMBL" id="PPJ39683.1"/>
    </source>
</evidence>
<name>A0A2S6AWW0_9NOCA</name>